<keyword evidence="4" id="KW-1133">Transmembrane helix</keyword>
<keyword evidence="6" id="KW-1185">Reference proteome</keyword>
<dbReference type="GO" id="GO:0033897">
    <property type="term" value="F:ribonuclease T2 activity"/>
    <property type="evidence" value="ECO:0007669"/>
    <property type="project" value="InterPro"/>
</dbReference>
<dbReference type="InParanoid" id="A0A7M7K0H4"/>
<feature type="transmembrane region" description="Helical" evidence="4">
    <location>
        <begin position="12"/>
        <end position="31"/>
    </location>
</feature>
<reference evidence="5" key="1">
    <citation type="submission" date="2021-01" db="UniProtKB">
        <authorList>
            <consortium name="EnsemblMetazoa"/>
        </authorList>
    </citation>
    <scope>IDENTIFICATION</scope>
</reference>
<dbReference type="GeneID" id="111247287"/>
<dbReference type="GO" id="GO:0006401">
    <property type="term" value="P:RNA catabolic process"/>
    <property type="evidence" value="ECO:0007669"/>
    <property type="project" value="TreeGrafter"/>
</dbReference>
<evidence type="ECO:0000256" key="1">
    <source>
        <dbReference type="ARBA" id="ARBA00007469"/>
    </source>
</evidence>
<evidence type="ECO:0000313" key="6">
    <source>
        <dbReference type="Proteomes" id="UP000594260"/>
    </source>
</evidence>
<proteinExistence type="inferred from homology"/>
<evidence type="ECO:0000256" key="2">
    <source>
        <dbReference type="RuleBase" id="RU004328"/>
    </source>
</evidence>
<dbReference type="AlphaFoldDB" id="A0A7M7K0H4"/>
<protein>
    <submittedName>
        <fullName evidence="5">Uncharacterized protein</fullName>
    </submittedName>
</protein>
<dbReference type="OrthoDB" id="6512877at2759"/>
<dbReference type="GO" id="GO:0003723">
    <property type="term" value="F:RNA binding"/>
    <property type="evidence" value="ECO:0007669"/>
    <property type="project" value="InterPro"/>
</dbReference>
<comment type="similarity">
    <text evidence="1 2">Belongs to the RNase T2 family.</text>
</comment>
<dbReference type="Gene3D" id="3.90.730.10">
    <property type="entry name" value="Ribonuclease T2-like"/>
    <property type="match status" value="1"/>
</dbReference>
<dbReference type="EnsemblMetazoa" id="XM_022798011">
    <property type="protein sequence ID" value="XP_022653746"/>
    <property type="gene ID" value="LOC111247287"/>
</dbReference>
<keyword evidence="4" id="KW-0812">Transmembrane</keyword>
<keyword evidence="4" id="KW-0472">Membrane</keyword>
<dbReference type="InterPro" id="IPR001568">
    <property type="entry name" value="RNase_T2-like"/>
</dbReference>
<sequence length="298" mass="34493">METIIKQLASPVVFAVLSVCLWLFYGVHGAARSRGGLIRGGGHSWWQRRWQPGSDEPSMSALLICLLMQLFLLYAQKQCSNLTQQAIDRHGTEFIFVLQWLPGKCFDDTPCNTSNFKPYWTIRGLWMEDTYCRAHPQIYNHLDKLDVNQMNELWPTAIVNRSAVDNWNYQWLKYGTCGRRHYAVNSIRKYFQRVLELYKRINLDDILKSNKLTPKKSGLYKRTDFEKALGKRLDDVHITLVCRTINGVSVLEEIRICFDYTFALRDCDETTPCSANVLYPTPRGSRSRSETAGSRYPA</sequence>
<dbReference type="RefSeq" id="XP_022653746.1">
    <property type="nucleotide sequence ID" value="XM_022798011.1"/>
</dbReference>
<organism evidence="5 6">
    <name type="scientific">Varroa destructor</name>
    <name type="common">Honeybee mite</name>
    <dbReference type="NCBI Taxonomy" id="109461"/>
    <lineage>
        <taxon>Eukaryota</taxon>
        <taxon>Metazoa</taxon>
        <taxon>Ecdysozoa</taxon>
        <taxon>Arthropoda</taxon>
        <taxon>Chelicerata</taxon>
        <taxon>Arachnida</taxon>
        <taxon>Acari</taxon>
        <taxon>Parasitiformes</taxon>
        <taxon>Mesostigmata</taxon>
        <taxon>Gamasina</taxon>
        <taxon>Dermanyssoidea</taxon>
        <taxon>Varroidae</taxon>
        <taxon>Varroa</taxon>
    </lineage>
</organism>
<dbReference type="Proteomes" id="UP000594260">
    <property type="component" value="Unplaced"/>
</dbReference>
<dbReference type="PANTHER" id="PTHR11240">
    <property type="entry name" value="RIBONUCLEASE T2"/>
    <property type="match status" value="1"/>
</dbReference>
<evidence type="ECO:0000313" key="5">
    <source>
        <dbReference type="EnsemblMetazoa" id="XP_022653746"/>
    </source>
</evidence>
<dbReference type="KEGG" id="vde:111247287"/>
<name>A0A7M7K0H4_VARDE</name>
<evidence type="ECO:0000256" key="4">
    <source>
        <dbReference type="SAM" id="Phobius"/>
    </source>
</evidence>
<dbReference type="SUPFAM" id="SSF55895">
    <property type="entry name" value="Ribonuclease Rh-like"/>
    <property type="match status" value="1"/>
</dbReference>
<feature type="region of interest" description="Disordered" evidence="3">
    <location>
        <begin position="278"/>
        <end position="298"/>
    </location>
</feature>
<dbReference type="PANTHER" id="PTHR11240:SF22">
    <property type="entry name" value="RIBONUCLEASE T2"/>
    <property type="match status" value="1"/>
</dbReference>
<evidence type="ECO:0000256" key="3">
    <source>
        <dbReference type="SAM" id="MobiDB-lite"/>
    </source>
</evidence>
<dbReference type="InterPro" id="IPR036430">
    <property type="entry name" value="RNase_T2-like_sf"/>
</dbReference>
<dbReference type="GO" id="GO:0005576">
    <property type="term" value="C:extracellular region"/>
    <property type="evidence" value="ECO:0007669"/>
    <property type="project" value="TreeGrafter"/>
</dbReference>
<dbReference type="Pfam" id="PF00445">
    <property type="entry name" value="Ribonuclease_T2"/>
    <property type="match status" value="1"/>
</dbReference>
<accession>A0A7M7K0H4</accession>